<organism evidence="1 2">
    <name type="scientific">Mycobacterium servetii</name>
    <dbReference type="NCBI Taxonomy" id="3237418"/>
    <lineage>
        <taxon>Bacteria</taxon>
        <taxon>Bacillati</taxon>
        <taxon>Actinomycetota</taxon>
        <taxon>Actinomycetes</taxon>
        <taxon>Mycobacteriales</taxon>
        <taxon>Mycobacteriaceae</taxon>
        <taxon>Mycobacterium</taxon>
    </lineage>
</organism>
<protein>
    <submittedName>
        <fullName evidence="1">Uncharacterized protein</fullName>
    </submittedName>
</protein>
<accession>A0ABV4BZS9</accession>
<dbReference type="RefSeq" id="WP_369736591.1">
    <property type="nucleotide sequence ID" value="NZ_JBGEDP010000001.1"/>
</dbReference>
<comment type="caution">
    <text evidence="1">The sequence shown here is derived from an EMBL/GenBank/DDBJ whole genome shotgun (WGS) entry which is preliminary data.</text>
</comment>
<reference evidence="1 2" key="1">
    <citation type="submission" date="2024-08" db="EMBL/GenBank/DDBJ databases">
        <title>Mycobacterium servetensis sp. nov., a novel rapid-growing mycobacterial species recovered from a human patient in Zaragoza, Spain.</title>
        <authorList>
            <person name="Tristancho-Baro A.I."/>
            <person name="Buenestado-Serrano S."/>
            <person name="Garcia De Viedma D."/>
            <person name="Milagro-Beamonte A."/>
            <person name="Burillo N."/>
            <person name="Sanz S."/>
            <person name="Lopez-Calleja A.I."/>
            <person name="Penas-Utrilla D."/>
            <person name="Guardingo M."/>
            <person name="Garcia M.J."/>
            <person name="Vinuelas-Bayon J."/>
        </authorList>
    </citation>
    <scope>NUCLEOTIDE SEQUENCE [LARGE SCALE GENOMIC DNA]</scope>
    <source>
        <strain evidence="2">HUMS_12744610</strain>
    </source>
</reference>
<proteinExistence type="predicted"/>
<sequence length="273" mass="27150">MTEPLIEFAARGAPKVIAEFLGMGTKAAEGVEDTAKVAEGVSAAEKTAEGVSAAEKTAVEAGEGGKEALADAAKKGAAKGKSLFSDGIGFVKKHPKSSAVGALGLGLLAAGAMGGGDGGGPIKSLSDALGAAGIPNGTDVAGNGKSFGAGHGGTGEIEIDTEALGAFAVELRRAADALHTAPGEMKAAIAELTKHYSTDGAGTPTRDGGVMPCASGMTKSLAALDHQYEQVVQGIITQLTHDADAIDAICRAHEDSEREHSEKFNNIDTGALA</sequence>
<dbReference type="Proteomes" id="UP001564760">
    <property type="component" value="Unassembled WGS sequence"/>
</dbReference>
<evidence type="ECO:0000313" key="1">
    <source>
        <dbReference type="EMBL" id="MEY8013933.1"/>
    </source>
</evidence>
<gene>
    <name evidence="1" type="ORF">AB8998_02105</name>
</gene>
<name>A0ABV4BZS9_9MYCO</name>
<dbReference type="EMBL" id="JBGEDP010000001">
    <property type="protein sequence ID" value="MEY8013933.1"/>
    <property type="molecule type" value="Genomic_DNA"/>
</dbReference>
<keyword evidence="2" id="KW-1185">Reference proteome</keyword>
<evidence type="ECO:0000313" key="2">
    <source>
        <dbReference type="Proteomes" id="UP001564760"/>
    </source>
</evidence>